<gene>
    <name evidence="2" type="ORF">GUITHDRAFT_118277</name>
</gene>
<dbReference type="RefSeq" id="XP_005822553.1">
    <property type="nucleotide sequence ID" value="XM_005822496.1"/>
</dbReference>
<reference evidence="2 4" key="1">
    <citation type="journal article" date="2012" name="Nature">
        <title>Algal genomes reveal evolutionary mosaicism and the fate of nucleomorphs.</title>
        <authorList>
            <consortium name="DOE Joint Genome Institute"/>
            <person name="Curtis B.A."/>
            <person name="Tanifuji G."/>
            <person name="Burki F."/>
            <person name="Gruber A."/>
            <person name="Irimia M."/>
            <person name="Maruyama S."/>
            <person name="Arias M.C."/>
            <person name="Ball S.G."/>
            <person name="Gile G.H."/>
            <person name="Hirakawa Y."/>
            <person name="Hopkins J.F."/>
            <person name="Kuo A."/>
            <person name="Rensing S.A."/>
            <person name="Schmutz J."/>
            <person name="Symeonidi A."/>
            <person name="Elias M."/>
            <person name="Eveleigh R.J."/>
            <person name="Herman E.K."/>
            <person name="Klute M.J."/>
            <person name="Nakayama T."/>
            <person name="Obornik M."/>
            <person name="Reyes-Prieto A."/>
            <person name="Armbrust E.V."/>
            <person name="Aves S.J."/>
            <person name="Beiko R.G."/>
            <person name="Coutinho P."/>
            <person name="Dacks J.B."/>
            <person name="Durnford D.G."/>
            <person name="Fast N.M."/>
            <person name="Green B.R."/>
            <person name="Grisdale C.J."/>
            <person name="Hempel F."/>
            <person name="Henrissat B."/>
            <person name="Hoppner M.P."/>
            <person name="Ishida K."/>
            <person name="Kim E."/>
            <person name="Koreny L."/>
            <person name="Kroth P.G."/>
            <person name="Liu Y."/>
            <person name="Malik S.B."/>
            <person name="Maier U.G."/>
            <person name="McRose D."/>
            <person name="Mock T."/>
            <person name="Neilson J.A."/>
            <person name="Onodera N.T."/>
            <person name="Poole A.M."/>
            <person name="Pritham E.J."/>
            <person name="Richards T.A."/>
            <person name="Rocap G."/>
            <person name="Roy S.W."/>
            <person name="Sarai C."/>
            <person name="Schaack S."/>
            <person name="Shirato S."/>
            <person name="Slamovits C.H."/>
            <person name="Spencer D.F."/>
            <person name="Suzuki S."/>
            <person name="Worden A.Z."/>
            <person name="Zauner S."/>
            <person name="Barry K."/>
            <person name="Bell C."/>
            <person name="Bharti A.K."/>
            <person name="Crow J.A."/>
            <person name="Grimwood J."/>
            <person name="Kramer R."/>
            <person name="Lindquist E."/>
            <person name="Lucas S."/>
            <person name="Salamov A."/>
            <person name="McFadden G.I."/>
            <person name="Lane C.E."/>
            <person name="Keeling P.J."/>
            <person name="Gray M.W."/>
            <person name="Grigoriev I.V."/>
            <person name="Archibald J.M."/>
        </authorList>
    </citation>
    <scope>NUCLEOTIDE SEQUENCE</scope>
    <source>
        <strain evidence="2 4">CCMP2712</strain>
    </source>
</reference>
<dbReference type="KEGG" id="gtt:GUITHDRAFT_118277"/>
<dbReference type="InterPro" id="IPR036790">
    <property type="entry name" value="Frizzled_dom_sf"/>
</dbReference>
<dbReference type="HOGENOM" id="CLU_1323089_0_0_1"/>
<organism evidence="2">
    <name type="scientific">Guillardia theta (strain CCMP2712)</name>
    <name type="common">Cryptophyte</name>
    <dbReference type="NCBI Taxonomy" id="905079"/>
    <lineage>
        <taxon>Eukaryota</taxon>
        <taxon>Cryptophyceae</taxon>
        <taxon>Pyrenomonadales</taxon>
        <taxon>Geminigeraceae</taxon>
        <taxon>Guillardia</taxon>
    </lineage>
</organism>
<dbReference type="AlphaFoldDB" id="L1IH59"/>
<dbReference type="PaxDb" id="55529-EKX35573"/>
<name>L1IH59_GUITC</name>
<dbReference type="Proteomes" id="UP000011087">
    <property type="component" value="Unassembled WGS sequence"/>
</dbReference>
<dbReference type="GeneID" id="17292315"/>
<accession>L1IH59</accession>
<dbReference type="SUPFAM" id="SSF63501">
    <property type="entry name" value="Frizzled cysteine-rich domain"/>
    <property type="match status" value="1"/>
</dbReference>
<sequence length="208" mass="23590">MERRLQLVVYLCLHLGKILPVHAGTCVVPPPGILEFCSITYPSELDPQEFLNLDRGAERFAYTLFSRYGCDSLAQNSACLPYVCANYFPKCSSDGNVPMKVCRSECVRCLSTCRYERTILPPGMFLNYDDLMNIGKRTMTTDPMQSITFDEQYPTYKCRADRNLVGPEKESYFYQLTGFGNQRKCTSGARGKQIVIELFLSSRCLSLS</sequence>
<reference evidence="3" key="3">
    <citation type="submission" date="2015-06" db="UniProtKB">
        <authorList>
            <consortium name="EnsemblProtists"/>
        </authorList>
    </citation>
    <scope>IDENTIFICATION</scope>
</reference>
<evidence type="ECO:0000313" key="3">
    <source>
        <dbReference type="EnsemblProtists" id="EKX35573"/>
    </source>
</evidence>
<proteinExistence type="predicted"/>
<evidence type="ECO:0008006" key="5">
    <source>
        <dbReference type="Google" id="ProtNLM"/>
    </source>
</evidence>
<evidence type="ECO:0000313" key="2">
    <source>
        <dbReference type="EMBL" id="EKX35573.1"/>
    </source>
</evidence>
<evidence type="ECO:0000313" key="4">
    <source>
        <dbReference type="Proteomes" id="UP000011087"/>
    </source>
</evidence>
<keyword evidence="1" id="KW-0732">Signal</keyword>
<dbReference type="EMBL" id="JH993088">
    <property type="protein sequence ID" value="EKX35573.1"/>
    <property type="molecule type" value="Genomic_DNA"/>
</dbReference>
<reference evidence="4" key="2">
    <citation type="submission" date="2012-11" db="EMBL/GenBank/DDBJ databases">
        <authorList>
            <person name="Kuo A."/>
            <person name="Curtis B.A."/>
            <person name="Tanifuji G."/>
            <person name="Burki F."/>
            <person name="Gruber A."/>
            <person name="Irimia M."/>
            <person name="Maruyama S."/>
            <person name="Arias M.C."/>
            <person name="Ball S.G."/>
            <person name="Gile G.H."/>
            <person name="Hirakawa Y."/>
            <person name="Hopkins J.F."/>
            <person name="Rensing S.A."/>
            <person name="Schmutz J."/>
            <person name="Symeonidi A."/>
            <person name="Elias M."/>
            <person name="Eveleigh R.J."/>
            <person name="Herman E.K."/>
            <person name="Klute M.J."/>
            <person name="Nakayama T."/>
            <person name="Obornik M."/>
            <person name="Reyes-Prieto A."/>
            <person name="Armbrust E.V."/>
            <person name="Aves S.J."/>
            <person name="Beiko R.G."/>
            <person name="Coutinho P."/>
            <person name="Dacks J.B."/>
            <person name="Durnford D.G."/>
            <person name="Fast N.M."/>
            <person name="Green B.R."/>
            <person name="Grisdale C."/>
            <person name="Hempe F."/>
            <person name="Henrissat B."/>
            <person name="Hoppner M.P."/>
            <person name="Ishida K.-I."/>
            <person name="Kim E."/>
            <person name="Koreny L."/>
            <person name="Kroth P.G."/>
            <person name="Liu Y."/>
            <person name="Malik S.-B."/>
            <person name="Maier U.G."/>
            <person name="McRose D."/>
            <person name="Mock T."/>
            <person name="Neilson J.A."/>
            <person name="Onodera N.T."/>
            <person name="Poole A.M."/>
            <person name="Pritham E.J."/>
            <person name="Richards T.A."/>
            <person name="Rocap G."/>
            <person name="Roy S.W."/>
            <person name="Sarai C."/>
            <person name="Schaack S."/>
            <person name="Shirato S."/>
            <person name="Slamovits C.H."/>
            <person name="Spencer D.F."/>
            <person name="Suzuki S."/>
            <person name="Worden A.Z."/>
            <person name="Zauner S."/>
            <person name="Barry K."/>
            <person name="Bell C."/>
            <person name="Bharti A.K."/>
            <person name="Crow J.A."/>
            <person name="Grimwood J."/>
            <person name="Kramer R."/>
            <person name="Lindquist E."/>
            <person name="Lucas S."/>
            <person name="Salamov A."/>
            <person name="McFadden G.I."/>
            <person name="Lane C.E."/>
            <person name="Keeling P.J."/>
            <person name="Gray M.W."/>
            <person name="Grigoriev I.V."/>
            <person name="Archibald J.M."/>
        </authorList>
    </citation>
    <scope>NUCLEOTIDE SEQUENCE</scope>
    <source>
        <strain evidence="4">CCMP2712</strain>
    </source>
</reference>
<feature type="signal peptide" evidence="1">
    <location>
        <begin position="1"/>
        <end position="23"/>
    </location>
</feature>
<protein>
    <recommendedName>
        <fullName evidence="5">FZ domain-containing protein</fullName>
    </recommendedName>
</protein>
<evidence type="ECO:0000256" key="1">
    <source>
        <dbReference type="SAM" id="SignalP"/>
    </source>
</evidence>
<dbReference type="EnsemblProtists" id="EKX35573">
    <property type="protein sequence ID" value="EKX35573"/>
    <property type="gene ID" value="GUITHDRAFT_118277"/>
</dbReference>
<keyword evidence="4" id="KW-1185">Reference proteome</keyword>
<feature type="chain" id="PRO_5008770042" description="FZ domain-containing protein" evidence="1">
    <location>
        <begin position="24"/>
        <end position="208"/>
    </location>
</feature>